<proteinExistence type="predicted"/>
<dbReference type="AlphaFoldDB" id="J3NKP2"/>
<reference evidence="4" key="4">
    <citation type="journal article" date="2015" name="G3 (Bethesda)">
        <title>Genome sequences of three phytopathogenic species of the Magnaporthaceae family of fungi.</title>
        <authorList>
            <person name="Okagaki L.H."/>
            <person name="Nunes C.C."/>
            <person name="Sailsbery J."/>
            <person name="Clay B."/>
            <person name="Brown D."/>
            <person name="John T."/>
            <person name="Oh Y."/>
            <person name="Young N."/>
            <person name="Fitzgerald M."/>
            <person name="Haas B.J."/>
            <person name="Zeng Q."/>
            <person name="Young S."/>
            <person name="Adiconis X."/>
            <person name="Fan L."/>
            <person name="Levin J.Z."/>
            <person name="Mitchell T.K."/>
            <person name="Okubara P.A."/>
            <person name="Farman M.L."/>
            <person name="Kohn L.M."/>
            <person name="Birren B."/>
            <person name="Ma L.-J."/>
            <person name="Dean R.A."/>
        </authorList>
    </citation>
    <scope>NUCLEOTIDE SEQUENCE</scope>
    <source>
        <strain evidence="4">R3-111a-1</strain>
    </source>
</reference>
<reference evidence="4" key="5">
    <citation type="submission" date="2018-04" db="UniProtKB">
        <authorList>
            <consortium name="EnsemblFungi"/>
        </authorList>
    </citation>
    <scope>IDENTIFICATION</scope>
    <source>
        <strain evidence="4">R3-111a-1</strain>
    </source>
</reference>
<dbReference type="Proteomes" id="UP000006039">
    <property type="component" value="Unassembled WGS sequence"/>
</dbReference>
<reference evidence="5" key="1">
    <citation type="submission" date="2010-07" db="EMBL/GenBank/DDBJ databases">
        <title>The genome sequence of Gaeumannomyces graminis var. tritici strain R3-111a-1.</title>
        <authorList>
            <consortium name="The Broad Institute Genome Sequencing Platform"/>
            <person name="Ma L.-J."/>
            <person name="Dead R."/>
            <person name="Young S."/>
            <person name="Zeng Q."/>
            <person name="Koehrsen M."/>
            <person name="Alvarado L."/>
            <person name="Berlin A."/>
            <person name="Chapman S.B."/>
            <person name="Chen Z."/>
            <person name="Freedman E."/>
            <person name="Gellesch M."/>
            <person name="Goldberg J."/>
            <person name="Griggs A."/>
            <person name="Gujja S."/>
            <person name="Heilman E.R."/>
            <person name="Heiman D."/>
            <person name="Hepburn T."/>
            <person name="Howarth C."/>
            <person name="Jen D."/>
            <person name="Larson L."/>
            <person name="Mehta T."/>
            <person name="Neiman D."/>
            <person name="Pearson M."/>
            <person name="Roberts A."/>
            <person name="Saif S."/>
            <person name="Shea T."/>
            <person name="Shenoy N."/>
            <person name="Sisk P."/>
            <person name="Stolte C."/>
            <person name="Sykes S."/>
            <person name="Walk T."/>
            <person name="White J."/>
            <person name="Yandava C."/>
            <person name="Haas B."/>
            <person name="Nusbaum C."/>
            <person name="Birren B."/>
        </authorList>
    </citation>
    <scope>NUCLEOTIDE SEQUENCE [LARGE SCALE GENOMIC DNA]</scope>
    <source>
        <strain evidence="5">R3-111a-1</strain>
    </source>
</reference>
<feature type="chain" id="PRO_5015094156" evidence="2">
    <location>
        <begin position="27"/>
        <end position="101"/>
    </location>
</feature>
<dbReference type="EMBL" id="GL385395">
    <property type="protein sequence ID" value="EJT81859.1"/>
    <property type="molecule type" value="Genomic_DNA"/>
</dbReference>
<evidence type="ECO:0000256" key="2">
    <source>
        <dbReference type="SAM" id="SignalP"/>
    </source>
</evidence>
<reference evidence="3" key="3">
    <citation type="submission" date="2010-09" db="EMBL/GenBank/DDBJ databases">
        <title>Annotation of Gaeumannomyces graminis var. tritici R3-111a-1.</title>
        <authorList>
            <consortium name="The Broad Institute Genome Sequencing Platform"/>
            <person name="Ma L.-J."/>
            <person name="Dead R."/>
            <person name="Young S.K."/>
            <person name="Zeng Q."/>
            <person name="Gargeya S."/>
            <person name="Fitzgerald M."/>
            <person name="Haas B."/>
            <person name="Abouelleil A."/>
            <person name="Alvarado L."/>
            <person name="Arachchi H.M."/>
            <person name="Berlin A."/>
            <person name="Brown A."/>
            <person name="Chapman S.B."/>
            <person name="Chen Z."/>
            <person name="Dunbar C."/>
            <person name="Freedman E."/>
            <person name="Gearin G."/>
            <person name="Gellesch M."/>
            <person name="Goldberg J."/>
            <person name="Griggs A."/>
            <person name="Gujja S."/>
            <person name="Heiman D."/>
            <person name="Howarth C."/>
            <person name="Larson L."/>
            <person name="Lui A."/>
            <person name="MacDonald P.J.P."/>
            <person name="Mehta T."/>
            <person name="Montmayeur A."/>
            <person name="Murphy C."/>
            <person name="Neiman D."/>
            <person name="Pearson M."/>
            <person name="Priest M."/>
            <person name="Roberts A."/>
            <person name="Saif S."/>
            <person name="Shea T."/>
            <person name="Shenoy N."/>
            <person name="Sisk P."/>
            <person name="Stolte C."/>
            <person name="Sykes S."/>
            <person name="Yandava C."/>
            <person name="Wortman J."/>
            <person name="Nusbaum C."/>
            <person name="Birren B."/>
        </authorList>
    </citation>
    <scope>NUCLEOTIDE SEQUENCE</scope>
    <source>
        <strain evidence="3">R3-111a-1</strain>
    </source>
</reference>
<reference evidence="3" key="2">
    <citation type="submission" date="2010-07" db="EMBL/GenBank/DDBJ databases">
        <authorList>
            <consortium name="The Broad Institute Genome Sequencing Platform"/>
            <consortium name="Broad Institute Genome Sequencing Center for Infectious Disease"/>
            <person name="Ma L.-J."/>
            <person name="Dead R."/>
            <person name="Young S."/>
            <person name="Zeng Q."/>
            <person name="Koehrsen M."/>
            <person name="Alvarado L."/>
            <person name="Berlin A."/>
            <person name="Chapman S.B."/>
            <person name="Chen Z."/>
            <person name="Freedman E."/>
            <person name="Gellesch M."/>
            <person name="Goldberg J."/>
            <person name="Griggs A."/>
            <person name="Gujja S."/>
            <person name="Heilman E.R."/>
            <person name="Heiman D."/>
            <person name="Hepburn T."/>
            <person name="Howarth C."/>
            <person name="Jen D."/>
            <person name="Larson L."/>
            <person name="Mehta T."/>
            <person name="Neiman D."/>
            <person name="Pearson M."/>
            <person name="Roberts A."/>
            <person name="Saif S."/>
            <person name="Shea T."/>
            <person name="Shenoy N."/>
            <person name="Sisk P."/>
            <person name="Stolte C."/>
            <person name="Sykes S."/>
            <person name="Walk T."/>
            <person name="White J."/>
            <person name="Yandava C."/>
            <person name="Haas B."/>
            <person name="Nusbaum C."/>
            <person name="Birren B."/>
        </authorList>
    </citation>
    <scope>NUCLEOTIDE SEQUENCE</scope>
    <source>
        <strain evidence="3">R3-111a-1</strain>
    </source>
</reference>
<dbReference type="EnsemblFungi" id="EJT81859">
    <property type="protein sequence ID" value="EJT81859"/>
    <property type="gene ID" value="GGTG_01833"/>
</dbReference>
<dbReference type="HOGENOM" id="CLU_2291880_0_0_1"/>
<organism evidence="3">
    <name type="scientific">Gaeumannomyces tritici (strain R3-111a-1)</name>
    <name type="common">Wheat and barley take-all root rot fungus</name>
    <name type="synonym">Gaeumannomyces graminis var. tritici</name>
    <dbReference type="NCBI Taxonomy" id="644352"/>
    <lineage>
        <taxon>Eukaryota</taxon>
        <taxon>Fungi</taxon>
        <taxon>Dikarya</taxon>
        <taxon>Ascomycota</taxon>
        <taxon>Pezizomycotina</taxon>
        <taxon>Sordariomycetes</taxon>
        <taxon>Sordariomycetidae</taxon>
        <taxon>Magnaporthales</taxon>
        <taxon>Magnaporthaceae</taxon>
        <taxon>Gaeumannomyces</taxon>
    </lineage>
</organism>
<dbReference type="eggNOG" id="ENOG502RNH2">
    <property type="taxonomic scope" value="Eukaryota"/>
</dbReference>
<evidence type="ECO:0000313" key="4">
    <source>
        <dbReference type="EnsemblFungi" id="EJT81859"/>
    </source>
</evidence>
<sequence>MALPQNPLRLLFNLFVISVLLAAATARPSADGGPRIVSRRQLVIDPPTMACGPCTQEGVKWCTRCSMAHEMRCADEFSVPCEPATDHGTPRPEDRGWTSQT</sequence>
<evidence type="ECO:0000313" key="5">
    <source>
        <dbReference type="Proteomes" id="UP000006039"/>
    </source>
</evidence>
<accession>J3NKP2</accession>
<feature type="signal peptide" evidence="2">
    <location>
        <begin position="1"/>
        <end position="26"/>
    </location>
</feature>
<dbReference type="OrthoDB" id="10466579at2759"/>
<evidence type="ECO:0000313" key="3">
    <source>
        <dbReference type="EMBL" id="EJT81859.1"/>
    </source>
</evidence>
<dbReference type="RefSeq" id="XP_009217868.1">
    <property type="nucleotide sequence ID" value="XM_009219604.1"/>
</dbReference>
<name>J3NKP2_GAET3</name>
<gene>
    <name evidence="4" type="primary">20342291</name>
    <name evidence="3" type="ORF">GGTG_01833</name>
</gene>
<evidence type="ECO:0000256" key="1">
    <source>
        <dbReference type="SAM" id="MobiDB-lite"/>
    </source>
</evidence>
<feature type="region of interest" description="Disordered" evidence="1">
    <location>
        <begin position="79"/>
        <end position="101"/>
    </location>
</feature>
<protein>
    <submittedName>
        <fullName evidence="3 4">Uncharacterized protein</fullName>
    </submittedName>
</protein>
<dbReference type="VEuPathDB" id="FungiDB:GGTG_01833"/>
<keyword evidence="5" id="KW-1185">Reference proteome</keyword>
<dbReference type="GeneID" id="20342291"/>
<keyword evidence="2" id="KW-0732">Signal</keyword>
<feature type="compositionally biased region" description="Basic and acidic residues" evidence="1">
    <location>
        <begin position="84"/>
        <end position="101"/>
    </location>
</feature>